<dbReference type="AlphaFoldDB" id="A0A8J6XXD1"/>
<dbReference type="InterPro" id="IPR036397">
    <property type="entry name" value="RNaseH_sf"/>
</dbReference>
<keyword evidence="2" id="KW-0269">Exonuclease</keyword>
<dbReference type="Proteomes" id="UP000648239">
    <property type="component" value="Unassembled WGS sequence"/>
</dbReference>
<dbReference type="GO" id="GO:0004527">
    <property type="term" value="F:exonuclease activity"/>
    <property type="evidence" value="ECO:0007669"/>
    <property type="project" value="UniProtKB-KW"/>
</dbReference>
<feature type="domain" description="Exonuclease" evidence="1">
    <location>
        <begin position="2"/>
        <end position="187"/>
    </location>
</feature>
<evidence type="ECO:0000259" key="1">
    <source>
        <dbReference type="SMART" id="SM00479"/>
    </source>
</evidence>
<dbReference type="SUPFAM" id="SSF53098">
    <property type="entry name" value="Ribonuclease H-like"/>
    <property type="match status" value="1"/>
</dbReference>
<organism evidence="2 3">
    <name type="scientific">Candidatus Polarisedimenticola svalbardensis</name>
    <dbReference type="NCBI Taxonomy" id="2886004"/>
    <lineage>
        <taxon>Bacteria</taxon>
        <taxon>Pseudomonadati</taxon>
        <taxon>Acidobacteriota</taxon>
        <taxon>Candidatus Polarisedimenticolia</taxon>
        <taxon>Candidatus Polarisedimenticolales</taxon>
        <taxon>Candidatus Polarisedimenticolaceae</taxon>
        <taxon>Candidatus Polarisedimenticola</taxon>
    </lineage>
</organism>
<keyword evidence="2" id="KW-0540">Nuclease</keyword>
<dbReference type="EMBL" id="JACXWD010000003">
    <property type="protein sequence ID" value="MBD3866865.1"/>
    <property type="molecule type" value="Genomic_DNA"/>
</dbReference>
<gene>
    <name evidence="2" type="ORF">IFK94_01980</name>
</gene>
<proteinExistence type="predicted"/>
<name>A0A8J6XXD1_9BACT</name>
<dbReference type="CDD" id="cd06127">
    <property type="entry name" value="DEDDh"/>
    <property type="match status" value="1"/>
</dbReference>
<evidence type="ECO:0000313" key="3">
    <source>
        <dbReference type="Proteomes" id="UP000648239"/>
    </source>
</evidence>
<dbReference type="InterPro" id="IPR012337">
    <property type="entry name" value="RNaseH-like_sf"/>
</dbReference>
<dbReference type="Gene3D" id="3.30.420.10">
    <property type="entry name" value="Ribonuclease H-like superfamily/Ribonuclease H"/>
    <property type="match status" value="1"/>
</dbReference>
<evidence type="ECO:0000313" key="2">
    <source>
        <dbReference type="EMBL" id="MBD3866865.1"/>
    </source>
</evidence>
<comment type="caution">
    <text evidence="2">The sequence shown here is derived from an EMBL/GenBank/DDBJ whole genome shotgun (WGS) entry which is preliminary data.</text>
</comment>
<dbReference type="SMART" id="SM00479">
    <property type="entry name" value="EXOIII"/>
    <property type="match status" value="1"/>
</dbReference>
<keyword evidence="2" id="KW-0378">Hydrolase</keyword>
<reference evidence="2 3" key="1">
    <citation type="submission" date="2020-08" db="EMBL/GenBank/DDBJ databases">
        <title>Acidobacteriota in marine sediments use diverse sulfur dissimilation pathways.</title>
        <authorList>
            <person name="Wasmund K."/>
        </authorList>
    </citation>
    <scope>NUCLEOTIDE SEQUENCE [LARGE SCALE GENOMIC DNA]</scope>
    <source>
        <strain evidence="2">MAG AM4</strain>
    </source>
</reference>
<dbReference type="GO" id="GO:0003676">
    <property type="term" value="F:nucleic acid binding"/>
    <property type="evidence" value="ECO:0007669"/>
    <property type="project" value="InterPro"/>
</dbReference>
<dbReference type="InterPro" id="IPR013520">
    <property type="entry name" value="Ribonucl_H"/>
</dbReference>
<sequence length="189" mass="21465">MNYFALDCEASGPMPPLYNLLSIGVTVVRPENGRHVVGESWYVELKPIFPGFEPEALAVCGLDMDRLRVEGTGPEKAMADLREWVLEKNRPAKERPVFVGHNAVFDWAHINYYFKHFNIDNPFGYKGIDTKSLAMGALGISWNDTSKENLEALLDLPAQDPAQIHRADYDAMYQALILQRLLDMELPRR</sequence>
<dbReference type="GO" id="GO:0006259">
    <property type="term" value="P:DNA metabolic process"/>
    <property type="evidence" value="ECO:0007669"/>
    <property type="project" value="UniProtKB-ARBA"/>
</dbReference>
<protein>
    <submittedName>
        <fullName evidence="2">3'-5' exonuclease</fullName>
    </submittedName>
</protein>
<dbReference type="Pfam" id="PF00929">
    <property type="entry name" value="RNase_T"/>
    <property type="match status" value="1"/>
</dbReference>
<accession>A0A8J6XXD1</accession>